<protein>
    <recommendedName>
        <fullName evidence="9">Ribokinase</fullName>
        <shortName evidence="9">RK</shortName>
        <ecNumber evidence="9">2.7.1.15</ecNumber>
    </recommendedName>
</protein>
<comment type="pathway">
    <text evidence="9">Carbohydrate metabolism; D-ribose degradation; D-ribose 5-phosphate from beta-D-ribopyranose: step 2/2.</text>
</comment>
<feature type="binding site" evidence="9">
    <location>
        <position position="298"/>
    </location>
    <ligand>
        <name>K(+)</name>
        <dbReference type="ChEBI" id="CHEBI:29103"/>
    </ligand>
</feature>
<keyword evidence="9" id="KW-0963">Cytoplasm</keyword>
<organism evidence="11 12">
    <name type="scientific">Agrococcus citreus</name>
    <dbReference type="NCBI Taxonomy" id="84643"/>
    <lineage>
        <taxon>Bacteria</taxon>
        <taxon>Bacillati</taxon>
        <taxon>Actinomycetota</taxon>
        <taxon>Actinomycetes</taxon>
        <taxon>Micrococcales</taxon>
        <taxon>Microbacteriaceae</taxon>
        <taxon>Agrococcus</taxon>
    </lineage>
</organism>
<reference evidence="11 12" key="1">
    <citation type="journal article" date="2019" name="Int. J. Syst. Evol. Microbiol.">
        <title>The Global Catalogue of Microorganisms (GCM) 10K type strain sequencing project: providing services to taxonomists for standard genome sequencing and annotation.</title>
        <authorList>
            <consortium name="The Broad Institute Genomics Platform"/>
            <consortium name="The Broad Institute Genome Sequencing Center for Infectious Disease"/>
            <person name="Wu L."/>
            <person name="Ma J."/>
        </authorList>
    </citation>
    <scope>NUCLEOTIDE SEQUENCE [LARGE SCALE GENOMIC DNA]</scope>
    <source>
        <strain evidence="11 12">JCM 12398</strain>
    </source>
</reference>
<comment type="similarity">
    <text evidence="9">Belongs to the carbohydrate kinase PfkB family. Ribokinase subfamily.</text>
</comment>
<comment type="cofactor">
    <cofactor evidence="9">
        <name>Mg(2+)</name>
        <dbReference type="ChEBI" id="CHEBI:18420"/>
    </cofactor>
    <text evidence="9">Requires a divalent cation, most likely magnesium in vivo, as an electrophilic catalyst to aid phosphoryl group transfer. It is the chelate of the metal and the nucleotide that is the actual substrate.</text>
</comment>
<dbReference type="EMBL" id="BAAAKK010000005">
    <property type="protein sequence ID" value="GAA1424282.1"/>
    <property type="molecule type" value="Genomic_DNA"/>
</dbReference>
<comment type="subcellular location">
    <subcellularLocation>
        <location evidence="9">Cytoplasm</location>
    </subcellularLocation>
</comment>
<feature type="binding site" evidence="9">
    <location>
        <position position="304"/>
    </location>
    <ligand>
        <name>K(+)</name>
        <dbReference type="ChEBI" id="CHEBI:29103"/>
    </ligand>
</feature>
<feature type="binding site" evidence="9">
    <location>
        <position position="149"/>
    </location>
    <ligand>
        <name>substrate</name>
    </ligand>
</feature>
<dbReference type="InterPro" id="IPR011611">
    <property type="entry name" value="PfkB_dom"/>
</dbReference>
<keyword evidence="8 9" id="KW-0119">Carbohydrate metabolism</keyword>
<evidence type="ECO:0000256" key="8">
    <source>
        <dbReference type="ARBA" id="ARBA00023277"/>
    </source>
</evidence>
<dbReference type="Gene3D" id="3.40.1190.20">
    <property type="match status" value="1"/>
</dbReference>
<keyword evidence="6 9" id="KW-0460">Magnesium</keyword>
<keyword evidence="2 9" id="KW-0479">Metal-binding</keyword>
<dbReference type="InterPro" id="IPR002139">
    <property type="entry name" value="Ribo/fructo_kinase"/>
</dbReference>
<dbReference type="InterPro" id="IPR011877">
    <property type="entry name" value="Ribokinase"/>
</dbReference>
<feature type="binding site" evidence="9">
    <location>
        <position position="259"/>
    </location>
    <ligand>
        <name>K(+)</name>
        <dbReference type="ChEBI" id="CHEBI:29103"/>
    </ligand>
</feature>
<accession>A0ABN1YWI2</accession>
<dbReference type="EC" id="2.7.1.15" evidence="9"/>
<feature type="binding site" evidence="9">
    <location>
        <begin position="20"/>
        <end position="22"/>
    </location>
    <ligand>
        <name>substrate</name>
    </ligand>
</feature>
<feature type="domain" description="Carbohydrate kinase PfkB" evidence="10">
    <location>
        <begin position="12"/>
        <end position="306"/>
    </location>
</feature>
<evidence type="ECO:0000313" key="12">
    <source>
        <dbReference type="Proteomes" id="UP001501266"/>
    </source>
</evidence>
<dbReference type="InterPro" id="IPR029056">
    <property type="entry name" value="Ribokinase-like"/>
</dbReference>
<evidence type="ECO:0000256" key="3">
    <source>
        <dbReference type="ARBA" id="ARBA00022741"/>
    </source>
</evidence>
<dbReference type="PRINTS" id="PR00990">
    <property type="entry name" value="RIBOKINASE"/>
</dbReference>
<dbReference type="Pfam" id="PF00294">
    <property type="entry name" value="PfkB"/>
    <property type="match status" value="1"/>
</dbReference>
<feature type="binding site" evidence="9">
    <location>
        <begin position="227"/>
        <end position="232"/>
    </location>
    <ligand>
        <name>ATP</name>
        <dbReference type="ChEBI" id="CHEBI:30616"/>
    </ligand>
</feature>
<evidence type="ECO:0000256" key="7">
    <source>
        <dbReference type="ARBA" id="ARBA00022958"/>
    </source>
</evidence>
<comment type="caution">
    <text evidence="11">The sequence shown here is derived from an EMBL/GenBank/DDBJ whole genome shotgun (WGS) entry which is preliminary data.</text>
</comment>
<dbReference type="PANTHER" id="PTHR10584">
    <property type="entry name" value="SUGAR KINASE"/>
    <property type="match status" value="1"/>
</dbReference>
<keyword evidence="1 9" id="KW-0808">Transferase</keyword>
<comment type="activity regulation">
    <text evidence="9">Activated by a monovalent cation that binds near, but not in, the active site. The most likely occupant of the site in vivo is potassium. Ion binding induces a conformational change that may alter substrate affinity.</text>
</comment>
<feature type="binding site" evidence="9">
    <location>
        <position position="295"/>
    </location>
    <ligand>
        <name>K(+)</name>
        <dbReference type="ChEBI" id="CHEBI:29103"/>
    </ligand>
</feature>
<keyword evidence="7 9" id="KW-0630">Potassium</keyword>
<feature type="binding site" evidence="9">
    <location>
        <position position="265"/>
    </location>
    <ligand>
        <name>substrate</name>
    </ligand>
</feature>
<dbReference type="CDD" id="cd01174">
    <property type="entry name" value="ribokinase"/>
    <property type="match status" value="1"/>
</dbReference>
<evidence type="ECO:0000256" key="5">
    <source>
        <dbReference type="ARBA" id="ARBA00022840"/>
    </source>
</evidence>
<feature type="binding site" evidence="9">
    <location>
        <begin position="48"/>
        <end position="52"/>
    </location>
    <ligand>
        <name>substrate</name>
    </ligand>
</feature>
<evidence type="ECO:0000256" key="1">
    <source>
        <dbReference type="ARBA" id="ARBA00022679"/>
    </source>
</evidence>
<dbReference type="PANTHER" id="PTHR10584:SF166">
    <property type="entry name" value="RIBOKINASE"/>
    <property type="match status" value="1"/>
</dbReference>
<keyword evidence="5 9" id="KW-0067">ATP-binding</keyword>
<feature type="active site" description="Proton acceptor" evidence="9">
    <location>
        <position position="265"/>
    </location>
</feature>
<keyword evidence="12" id="KW-1185">Reference proteome</keyword>
<evidence type="ECO:0000256" key="6">
    <source>
        <dbReference type="ARBA" id="ARBA00022842"/>
    </source>
</evidence>
<evidence type="ECO:0000256" key="9">
    <source>
        <dbReference type="HAMAP-Rule" id="MF_01987"/>
    </source>
</evidence>
<feature type="binding site" evidence="9">
    <location>
        <begin position="264"/>
        <end position="265"/>
    </location>
    <ligand>
        <name>ATP</name>
        <dbReference type="ChEBI" id="CHEBI:30616"/>
    </ligand>
</feature>
<comment type="function">
    <text evidence="9">Catalyzes the phosphorylation of ribose at O-5 in a reaction requiring ATP and magnesium. The resulting D-ribose-5-phosphate can then be used either for sythesis of nucleotides, histidine, and tryptophan, or as a component of the pentose phosphate pathway.</text>
</comment>
<keyword evidence="3 9" id="KW-0547">Nucleotide-binding</keyword>
<proteinExistence type="inferred from homology"/>
<feature type="binding site" evidence="9">
    <location>
        <position position="300"/>
    </location>
    <ligand>
        <name>K(+)</name>
        <dbReference type="ChEBI" id="CHEBI:29103"/>
    </ligand>
</feature>
<evidence type="ECO:0000256" key="4">
    <source>
        <dbReference type="ARBA" id="ARBA00022777"/>
    </source>
</evidence>
<keyword evidence="4 9" id="KW-0418">Kinase</keyword>
<evidence type="ECO:0000256" key="2">
    <source>
        <dbReference type="ARBA" id="ARBA00022723"/>
    </source>
</evidence>
<comment type="subunit">
    <text evidence="9">Homodimer.</text>
</comment>
<dbReference type="SUPFAM" id="SSF53613">
    <property type="entry name" value="Ribokinase-like"/>
    <property type="match status" value="1"/>
</dbReference>
<evidence type="ECO:0000313" key="11">
    <source>
        <dbReference type="EMBL" id="GAA1424282.1"/>
    </source>
</evidence>
<dbReference type="RefSeq" id="WP_343919999.1">
    <property type="nucleotide sequence ID" value="NZ_BAAAKK010000005.1"/>
</dbReference>
<evidence type="ECO:0000259" key="10">
    <source>
        <dbReference type="Pfam" id="PF00294"/>
    </source>
</evidence>
<comment type="caution">
    <text evidence="9">Lacks conserved residue(s) required for the propagation of feature annotation.</text>
</comment>
<sequence length="324" mass="32166">MSAEDDSPRSGRICVVGSANADLVVRTRVLPKPGETVAGGELQLLPGGKSANQAAAAGRLGGRVTLVGAVGDDAYGRMLIDSLEASGVDVAGLAVRDDATTGTAMIAVDERGENFIIVSSAANGLVDEAAVDARADAIADADVLGLSFEIPMGAIIRASEIARANGTTVVLNPSPFALPPVELLANVDILVLNEHELGQLSGLDPDAPLEAHAPALAALGVGRAVVTLGANGAALLVAETTADAAAVTLVDAPRVEAVDTTGCGDAFTGALLLGLSAGDDLLASTRTACAVGAIAATAVGAQSSYPFADELEAFLRERGGAPTA</sequence>
<gene>
    <name evidence="9" type="primary">rbsK</name>
    <name evidence="11" type="ORF">GCM10009640_20130</name>
</gene>
<feature type="binding site" evidence="9">
    <location>
        <position position="261"/>
    </location>
    <ligand>
        <name>K(+)</name>
        <dbReference type="ChEBI" id="CHEBI:29103"/>
    </ligand>
</feature>
<dbReference type="Proteomes" id="UP001501266">
    <property type="component" value="Unassembled WGS sequence"/>
</dbReference>
<dbReference type="HAMAP" id="MF_01987">
    <property type="entry name" value="Ribokinase"/>
    <property type="match status" value="1"/>
</dbReference>
<name>A0ABN1YWI2_9MICO</name>
<feature type="binding site" evidence="9">
    <location>
        <position position="193"/>
    </location>
    <ligand>
        <name>ATP</name>
        <dbReference type="ChEBI" id="CHEBI:30616"/>
    </ligand>
</feature>
<comment type="catalytic activity">
    <reaction evidence="9">
        <text>D-ribose + ATP = D-ribose 5-phosphate + ADP + H(+)</text>
        <dbReference type="Rhea" id="RHEA:13697"/>
        <dbReference type="ChEBI" id="CHEBI:15378"/>
        <dbReference type="ChEBI" id="CHEBI:30616"/>
        <dbReference type="ChEBI" id="CHEBI:47013"/>
        <dbReference type="ChEBI" id="CHEBI:78346"/>
        <dbReference type="ChEBI" id="CHEBI:456216"/>
        <dbReference type="EC" id="2.7.1.15"/>
    </reaction>
</comment>